<dbReference type="GO" id="GO:0007155">
    <property type="term" value="P:cell adhesion"/>
    <property type="evidence" value="ECO:0007669"/>
    <property type="project" value="InterPro"/>
</dbReference>
<comment type="similarity">
    <text evidence="2 6">Belongs to the bacterial solute-binding protein 9 family.</text>
</comment>
<feature type="region of interest" description="Disordered" evidence="7">
    <location>
        <begin position="58"/>
        <end position="77"/>
    </location>
</feature>
<dbReference type="GO" id="GO:0030313">
    <property type="term" value="C:cell envelope"/>
    <property type="evidence" value="ECO:0007669"/>
    <property type="project" value="UniProtKB-SubCell"/>
</dbReference>
<dbReference type="Pfam" id="PF01297">
    <property type="entry name" value="ZnuA"/>
    <property type="match status" value="1"/>
</dbReference>
<feature type="compositionally biased region" description="Basic and acidic residues" evidence="7">
    <location>
        <begin position="66"/>
        <end position="77"/>
    </location>
</feature>
<dbReference type="CDD" id="cd01137">
    <property type="entry name" value="PsaA"/>
    <property type="match status" value="1"/>
</dbReference>
<evidence type="ECO:0000256" key="3">
    <source>
        <dbReference type="ARBA" id="ARBA00022448"/>
    </source>
</evidence>
<dbReference type="EMBL" id="CP002038">
    <property type="protein sequence ID" value="ADM99990.1"/>
    <property type="molecule type" value="Genomic_DNA"/>
</dbReference>
<dbReference type="InterPro" id="IPR006128">
    <property type="entry name" value="Lipoprotein_PsaA-like"/>
</dbReference>
<reference evidence="9 10" key="1">
    <citation type="journal article" date="2011" name="J. Bacteriol.">
        <title>Genome sequence of the plant-pathogenic bacterium Dickeya dadantii 3937.</title>
        <authorList>
            <person name="Glasner J.D."/>
            <person name="Yang C.H."/>
            <person name="Reverchon S."/>
            <person name="Hugouvieux-Cotte-Pattat N."/>
            <person name="Condemine G."/>
            <person name="Bohin J.P."/>
            <person name="Van Gijsegem F."/>
            <person name="Yang S."/>
            <person name="Franza T."/>
            <person name="Expert D."/>
            <person name="Plunkett G. III"/>
            <person name="San Francisco M.J."/>
            <person name="Charkowski A.O."/>
            <person name="Py B."/>
            <person name="Bell K."/>
            <person name="Rauscher L."/>
            <person name="Rodriguez-Palenzuela P."/>
            <person name="Toussaint A."/>
            <person name="Holeva M.C."/>
            <person name="He S.Y."/>
            <person name="Douet V."/>
            <person name="Boccara M."/>
            <person name="Blanco C."/>
            <person name="Toth I."/>
            <person name="Anderson B.D."/>
            <person name="Biehl B.S."/>
            <person name="Mau B."/>
            <person name="Flynn S.M."/>
            <person name="Barras F."/>
            <person name="Lindeberg M."/>
            <person name="Birch P.R."/>
            <person name="Tsuyumu S."/>
            <person name="Shi X."/>
            <person name="Hibbing M."/>
            <person name="Yap M.N."/>
            <person name="Carpentier M."/>
            <person name="Dassa E."/>
            <person name="Umehara M."/>
            <person name="Kim J.F."/>
            <person name="Rusch M."/>
            <person name="Soni P."/>
            <person name="Mayhew G.F."/>
            <person name="Fouts D.E."/>
            <person name="Gill S.R."/>
            <person name="Blattner F.R."/>
            <person name="Keen N.T."/>
            <person name="Perna N.T."/>
        </authorList>
    </citation>
    <scope>NUCLEOTIDE SEQUENCE [LARGE SCALE GENOMIC DNA]</scope>
    <source>
        <strain evidence="9 10">3937</strain>
    </source>
</reference>
<evidence type="ECO:0000313" key="9">
    <source>
        <dbReference type="EMBL" id="ADM99990.1"/>
    </source>
</evidence>
<dbReference type="InterPro" id="IPR006127">
    <property type="entry name" value="ZnuA-like"/>
</dbReference>
<dbReference type="PRINTS" id="PR00690">
    <property type="entry name" value="ADHESNFAMILY"/>
</dbReference>
<sequence>MHGKYTKREKMKRSVLVMALSSLLLSPLAMAKDLNVVASFSVLGDMVSQIGGQHVHVTDLVQPNGDPHEFEPSPKDSKTLSQADVVFVSGLGLEGWLDRLIKASGYKGEVITASKGIKTLKMEEDGKTVTDPHAWNSMKNGIIYAHNIVDALVKADPEHADEYRKQGDGYIQQLQQLDDYATQTFAAIPKEKRKVLTSHDAFGYFAAAYGVHFLSPIGYSTESEASSKTVAKLINQIKKEHVKLYFIENQTDPRLVKQIADASGAQPGGELYPEALTDSNGPAATYTAAFKHNVDTIAAGMK</sequence>
<dbReference type="KEGG" id="ddd:Dda3937_04298"/>
<dbReference type="GO" id="GO:0030001">
    <property type="term" value="P:metal ion transport"/>
    <property type="evidence" value="ECO:0007669"/>
    <property type="project" value="InterPro"/>
</dbReference>
<feature type="signal peptide" evidence="8">
    <location>
        <begin position="1"/>
        <end position="31"/>
    </location>
</feature>
<feature type="chain" id="PRO_5003140245" evidence="8">
    <location>
        <begin position="32"/>
        <end position="302"/>
    </location>
</feature>
<evidence type="ECO:0000256" key="2">
    <source>
        <dbReference type="ARBA" id="ARBA00011028"/>
    </source>
</evidence>
<protein>
    <submittedName>
        <fullName evidence="9">Zinc ABC transporter, periplasmic-binding protein ZnuA</fullName>
    </submittedName>
</protein>
<organism evidence="9 10">
    <name type="scientific">Dickeya dadantii (strain 3937)</name>
    <name type="common">Erwinia chrysanthemi (strain 3937)</name>
    <dbReference type="NCBI Taxonomy" id="198628"/>
    <lineage>
        <taxon>Bacteria</taxon>
        <taxon>Pseudomonadati</taxon>
        <taxon>Pseudomonadota</taxon>
        <taxon>Gammaproteobacteria</taxon>
        <taxon>Enterobacterales</taxon>
        <taxon>Pectobacteriaceae</taxon>
        <taxon>Dickeya</taxon>
    </lineage>
</organism>
<keyword evidence="10" id="KW-1185">Reference proteome</keyword>
<gene>
    <name evidence="9" type="ordered locus">Dda3937_04298</name>
</gene>
<dbReference type="PANTHER" id="PTHR42953">
    <property type="entry name" value="HIGH-AFFINITY ZINC UPTAKE SYSTEM PROTEIN ZNUA-RELATED"/>
    <property type="match status" value="1"/>
</dbReference>
<dbReference type="STRING" id="198628.Dda3937_04298"/>
<evidence type="ECO:0000256" key="6">
    <source>
        <dbReference type="RuleBase" id="RU003512"/>
    </source>
</evidence>
<dbReference type="eggNOG" id="COG0803">
    <property type="taxonomic scope" value="Bacteria"/>
</dbReference>
<evidence type="ECO:0000256" key="1">
    <source>
        <dbReference type="ARBA" id="ARBA00004196"/>
    </source>
</evidence>
<dbReference type="HOGENOM" id="CLU_016838_1_1_6"/>
<dbReference type="GO" id="GO:0046872">
    <property type="term" value="F:metal ion binding"/>
    <property type="evidence" value="ECO:0007669"/>
    <property type="project" value="UniProtKB-KW"/>
</dbReference>
<keyword evidence="3 6" id="KW-0813">Transport</keyword>
<dbReference type="Proteomes" id="UP000006859">
    <property type="component" value="Chromosome"/>
</dbReference>
<dbReference type="InterPro" id="IPR006129">
    <property type="entry name" value="AdhesinB"/>
</dbReference>
<evidence type="ECO:0000256" key="7">
    <source>
        <dbReference type="SAM" id="MobiDB-lite"/>
    </source>
</evidence>
<dbReference type="Gene3D" id="3.40.50.1980">
    <property type="entry name" value="Nitrogenase molybdenum iron protein domain"/>
    <property type="match status" value="2"/>
</dbReference>
<evidence type="ECO:0000256" key="8">
    <source>
        <dbReference type="SAM" id="SignalP"/>
    </source>
</evidence>
<keyword evidence="4" id="KW-0479">Metal-binding</keyword>
<evidence type="ECO:0000256" key="4">
    <source>
        <dbReference type="ARBA" id="ARBA00022723"/>
    </source>
</evidence>
<evidence type="ECO:0000256" key="5">
    <source>
        <dbReference type="ARBA" id="ARBA00022729"/>
    </source>
</evidence>
<name>E0SFD8_DICD3</name>
<accession>E0SFD8</accession>
<dbReference type="PRINTS" id="PR00691">
    <property type="entry name" value="ADHESINB"/>
</dbReference>
<dbReference type="PANTHER" id="PTHR42953:SF1">
    <property type="entry name" value="METAL-BINDING PROTEIN HI_0362-RELATED"/>
    <property type="match status" value="1"/>
</dbReference>
<dbReference type="SUPFAM" id="SSF53807">
    <property type="entry name" value="Helical backbone' metal receptor"/>
    <property type="match status" value="1"/>
</dbReference>
<evidence type="ECO:0000313" key="10">
    <source>
        <dbReference type="Proteomes" id="UP000006859"/>
    </source>
</evidence>
<dbReference type="InterPro" id="IPR050492">
    <property type="entry name" value="Bact_metal-bind_prot9"/>
</dbReference>
<keyword evidence="5 8" id="KW-0732">Signal</keyword>
<dbReference type="AlphaFoldDB" id="E0SFD8"/>
<comment type="subcellular location">
    <subcellularLocation>
        <location evidence="1">Cell envelope</location>
    </subcellularLocation>
</comment>
<proteinExistence type="inferred from homology"/>